<evidence type="ECO:0000256" key="11">
    <source>
        <dbReference type="ARBA" id="ARBA00058991"/>
    </source>
</evidence>
<evidence type="ECO:0000256" key="2">
    <source>
        <dbReference type="ARBA" id="ARBA00004856"/>
    </source>
</evidence>
<feature type="binding site" description="covalent" evidence="13">
    <location>
        <position position="67"/>
    </location>
    <ligand>
        <name>heme c</name>
        <dbReference type="ChEBI" id="CHEBI:61717"/>
        <label>1</label>
    </ligand>
</feature>
<dbReference type="Gene3D" id="1.10.760.10">
    <property type="entry name" value="Cytochrome c-like domain"/>
    <property type="match status" value="2"/>
</dbReference>
<comment type="function">
    <text evidence="11">Involved in methylamine metabolism. Essential for the maturation of the beta subunit of MADH, presumably via a step in the biosynthesis of tryptophan tryptophylquinone (TTQ), the cofactor of MADH.</text>
</comment>
<evidence type="ECO:0000256" key="14">
    <source>
        <dbReference type="PIRSR" id="PIRSR000294-2"/>
    </source>
</evidence>
<reference evidence="17 18" key="1">
    <citation type="journal article" date="2016" name="Nat. Commun.">
        <title>Thousands of microbial genomes shed light on interconnected biogeochemical processes in an aquifer system.</title>
        <authorList>
            <person name="Anantharaman K."/>
            <person name="Brown C.T."/>
            <person name="Hug L.A."/>
            <person name="Sharon I."/>
            <person name="Castelle C.J."/>
            <person name="Probst A.J."/>
            <person name="Thomas B.C."/>
            <person name="Singh A."/>
            <person name="Wilkins M.J."/>
            <person name="Karaoz U."/>
            <person name="Brodie E.L."/>
            <person name="Williams K.H."/>
            <person name="Hubbard S.S."/>
            <person name="Banfield J.F."/>
        </authorList>
    </citation>
    <scope>NUCLEOTIDE SEQUENCE [LARGE SCALE GENOMIC DNA]</scope>
    <source>
        <strain evidence="18">RIFCSPLOWO2_12_FULL_64_10</strain>
    </source>
</reference>
<name>A0A1F6D7I8_HANXR</name>
<dbReference type="Pfam" id="PF03150">
    <property type="entry name" value="CCP_MauG"/>
    <property type="match status" value="1"/>
</dbReference>
<feature type="signal peptide" evidence="15">
    <location>
        <begin position="1"/>
        <end position="16"/>
    </location>
</feature>
<keyword evidence="7" id="KW-0574">Periplasm</keyword>
<dbReference type="GO" id="GO:0020037">
    <property type="term" value="F:heme binding"/>
    <property type="evidence" value="ECO:0007669"/>
    <property type="project" value="InterPro"/>
</dbReference>
<keyword evidence="6 15" id="KW-0732">Signal</keyword>
<evidence type="ECO:0000256" key="10">
    <source>
        <dbReference type="ARBA" id="ARBA00023004"/>
    </source>
</evidence>
<dbReference type="InterPro" id="IPR036909">
    <property type="entry name" value="Cyt_c-like_dom_sf"/>
</dbReference>
<dbReference type="AlphaFoldDB" id="A0A1F6D7I8"/>
<dbReference type="Proteomes" id="UP000178606">
    <property type="component" value="Unassembled WGS sequence"/>
</dbReference>
<proteinExistence type="predicted"/>
<feature type="chain" id="PRO_5009523707" description="Methylamine utilization protein MauG" evidence="15">
    <location>
        <begin position="17"/>
        <end position="351"/>
    </location>
</feature>
<dbReference type="InterPro" id="IPR051395">
    <property type="entry name" value="Cytochrome_c_Peroxidase/MauG"/>
</dbReference>
<keyword evidence="8" id="KW-0249">Electron transport</keyword>
<dbReference type="PANTHER" id="PTHR30600">
    <property type="entry name" value="CYTOCHROME C PEROXIDASE-RELATED"/>
    <property type="match status" value="1"/>
</dbReference>
<sequence length="351" mass="38789">MVRGIFLIFLPLQALAQPYAVKVPLGLDDYDYQEKLPKDNPMSAEKVALGRLLFFDRRLSADGTVACATCHDPAFGFTDGQPVPTGVKGRKGRRSAPTILNRAFGLTQFWDGRAASLEEQSRAPLTNPAEMDATPEGVVETLFQIRGYREPFRAAFGTEEVTLDRISKAIAAFERTALSGDSAYDRFEYGGLRDAMPEPAQRGLKLFKEKARCNLCHSGTNYSGEDFHNVGIGWAGIDTTAYGRTKDVKDIHGIDPGRYGQTKDVKDFGAFKAPTLRDVARTAPYAHDGSLKTLEEVIDHYDRGGVPNPFLDPKIQPLHLTAQEKQDLVAFLKALDGQGWQRIRAPEKLPE</sequence>
<comment type="cofactor">
    <cofactor evidence="13">
        <name>heme</name>
        <dbReference type="ChEBI" id="CHEBI:30413"/>
    </cofactor>
    <text evidence="13">Binds 2 heme groups.</text>
</comment>
<feature type="binding site" description="covalent" evidence="13">
    <location>
        <position position="216"/>
    </location>
    <ligand>
        <name>heme c</name>
        <dbReference type="ChEBI" id="CHEBI:61717"/>
        <label>2</label>
    </ligand>
</feature>
<evidence type="ECO:0000256" key="6">
    <source>
        <dbReference type="ARBA" id="ARBA00022729"/>
    </source>
</evidence>
<dbReference type="PANTHER" id="PTHR30600:SF10">
    <property type="entry name" value="BLL6722 PROTEIN"/>
    <property type="match status" value="1"/>
</dbReference>
<evidence type="ECO:0000256" key="8">
    <source>
        <dbReference type="ARBA" id="ARBA00022982"/>
    </source>
</evidence>
<feature type="binding site" description="covalent" evidence="13">
    <location>
        <position position="70"/>
    </location>
    <ligand>
        <name>heme c</name>
        <dbReference type="ChEBI" id="CHEBI:61717"/>
        <label>1</label>
    </ligand>
</feature>
<comment type="subcellular location">
    <subcellularLocation>
        <location evidence="1">Periplasm</location>
    </subcellularLocation>
</comment>
<gene>
    <name evidence="17" type="ORF">A3F84_02190</name>
</gene>
<accession>A0A1F6D7I8</accession>
<keyword evidence="5 14" id="KW-0479">Metal-binding</keyword>
<dbReference type="InterPro" id="IPR026259">
    <property type="entry name" value="MauG/Cytc_peroxidase"/>
</dbReference>
<organism evidence="17 18">
    <name type="scientific">Handelsmanbacteria sp. (strain RIFCSPLOWO2_12_FULL_64_10)</name>
    <dbReference type="NCBI Taxonomy" id="1817868"/>
    <lineage>
        <taxon>Bacteria</taxon>
        <taxon>Candidatus Handelsmaniibacteriota</taxon>
    </lineage>
</organism>
<keyword evidence="4 13" id="KW-0349">Heme</keyword>
<dbReference type="GO" id="GO:0046872">
    <property type="term" value="F:metal ion binding"/>
    <property type="evidence" value="ECO:0007669"/>
    <property type="project" value="UniProtKB-KW"/>
</dbReference>
<keyword evidence="9" id="KW-0560">Oxidoreductase</keyword>
<protein>
    <recommendedName>
        <fullName evidence="12">Methylamine utilization protein MauG</fullName>
    </recommendedName>
</protein>
<feature type="binding site" description="axial binding residue" evidence="14">
    <location>
        <position position="217"/>
    </location>
    <ligand>
        <name>heme c</name>
        <dbReference type="ChEBI" id="CHEBI:61717"/>
        <label>2</label>
    </ligand>
    <ligandPart>
        <name>Fe</name>
        <dbReference type="ChEBI" id="CHEBI:18248"/>
    </ligandPart>
</feature>
<evidence type="ECO:0000259" key="16">
    <source>
        <dbReference type="PROSITE" id="PS51007"/>
    </source>
</evidence>
<feature type="domain" description="Cytochrome c" evidence="16">
    <location>
        <begin position="198"/>
        <end position="336"/>
    </location>
</feature>
<comment type="PTM">
    <text evidence="13">Binds 2 heme groups per subunit.</text>
</comment>
<dbReference type="InterPro" id="IPR004852">
    <property type="entry name" value="Di-haem_cyt_c_peroxidsae"/>
</dbReference>
<dbReference type="GO" id="GO:0009055">
    <property type="term" value="F:electron transfer activity"/>
    <property type="evidence" value="ECO:0007669"/>
    <property type="project" value="InterPro"/>
</dbReference>
<comment type="caution">
    <text evidence="17">The sequence shown here is derived from an EMBL/GenBank/DDBJ whole genome shotgun (WGS) entry which is preliminary data.</text>
</comment>
<evidence type="ECO:0000256" key="9">
    <source>
        <dbReference type="ARBA" id="ARBA00023002"/>
    </source>
</evidence>
<dbReference type="PROSITE" id="PS51007">
    <property type="entry name" value="CYTC"/>
    <property type="match status" value="2"/>
</dbReference>
<evidence type="ECO:0000256" key="12">
    <source>
        <dbReference type="ARBA" id="ARBA00073576"/>
    </source>
</evidence>
<evidence type="ECO:0000256" key="3">
    <source>
        <dbReference type="ARBA" id="ARBA00022448"/>
    </source>
</evidence>
<evidence type="ECO:0000256" key="15">
    <source>
        <dbReference type="SAM" id="SignalP"/>
    </source>
</evidence>
<dbReference type="GO" id="GO:0042597">
    <property type="term" value="C:periplasmic space"/>
    <property type="evidence" value="ECO:0007669"/>
    <property type="project" value="UniProtKB-SubCell"/>
</dbReference>
<evidence type="ECO:0000256" key="13">
    <source>
        <dbReference type="PIRSR" id="PIRSR000294-1"/>
    </source>
</evidence>
<evidence type="ECO:0000313" key="18">
    <source>
        <dbReference type="Proteomes" id="UP000178606"/>
    </source>
</evidence>
<keyword evidence="3" id="KW-0813">Transport</keyword>
<evidence type="ECO:0000256" key="4">
    <source>
        <dbReference type="ARBA" id="ARBA00022617"/>
    </source>
</evidence>
<keyword evidence="10 14" id="KW-0408">Iron</keyword>
<dbReference type="InterPro" id="IPR009056">
    <property type="entry name" value="Cyt_c-like_dom"/>
</dbReference>
<dbReference type="GO" id="GO:0004130">
    <property type="term" value="F:cytochrome-c peroxidase activity"/>
    <property type="evidence" value="ECO:0007669"/>
    <property type="project" value="TreeGrafter"/>
</dbReference>
<comment type="pathway">
    <text evidence="2">One-carbon metabolism; methylamine degradation.</text>
</comment>
<evidence type="ECO:0000256" key="1">
    <source>
        <dbReference type="ARBA" id="ARBA00004418"/>
    </source>
</evidence>
<evidence type="ECO:0000256" key="7">
    <source>
        <dbReference type="ARBA" id="ARBA00022764"/>
    </source>
</evidence>
<feature type="binding site" description="covalent" evidence="13">
    <location>
        <position position="213"/>
    </location>
    <ligand>
        <name>heme c</name>
        <dbReference type="ChEBI" id="CHEBI:61717"/>
        <label>2</label>
    </ligand>
</feature>
<evidence type="ECO:0000256" key="5">
    <source>
        <dbReference type="ARBA" id="ARBA00022723"/>
    </source>
</evidence>
<dbReference type="PIRSF" id="PIRSF000294">
    <property type="entry name" value="Cytochrome-c_peroxidase"/>
    <property type="match status" value="1"/>
</dbReference>
<dbReference type="SUPFAM" id="SSF46626">
    <property type="entry name" value="Cytochrome c"/>
    <property type="match status" value="2"/>
</dbReference>
<dbReference type="EMBL" id="MFKF01000002">
    <property type="protein sequence ID" value="OGG57290.1"/>
    <property type="molecule type" value="Genomic_DNA"/>
</dbReference>
<feature type="domain" description="Cytochrome c" evidence="16">
    <location>
        <begin position="45"/>
        <end position="177"/>
    </location>
</feature>
<evidence type="ECO:0000313" key="17">
    <source>
        <dbReference type="EMBL" id="OGG57290.1"/>
    </source>
</evidence>
<feature type="binding site" description="axial binding residue" evidence="14">
    <location>
        <position position="71"/>
    </location>
    <ligand>
        <name>heme c</name>
        <dbReference type="ChEBI" id="CHEBI:61717"/>
        <label>1</label>
    </ligand>
    <ligandPart>
        <name>Fe</name>
        <dbReference type="ChEBI" id="CHEBI:18248"/>
    </ligandPart>
</feature>
<dbReference type="FunFam" id="1.10.760.10:FF:000019">
    <property type="entry name" value="Di-heme cytochrome C peroxidase"/>
    <property type="match status" value="1"/>
</dbReference>